<dbReference type="Proteomes" id="UP000053257">
    <property type="component" value="Unassembled WGS sequence"/>
</dbReference>
<dbReference type="HOGENOM" id="CLU_1661440_0_0_1"/>
<protein>
    <submittedName>
        <fullName evidence="1">Uncharacterized protein</fullName>
    </submittedName>
</protein>
<gene>
    <name evidence="1" type="ORF">PHLGIDRAFT_119379</name>
</gene>
<proteinExistence type="predicted"/>
<accession>A0A0C3RWK1</accession>
<evidence type="ECO:0000313" key="2">
    <source>
        <dbReference type="Proteomes" id="UP000053257"/>
    </source>
</evidence>
<name>A0A0C3RWK1_PHLG1</name>
<evidence type="ECO:0000313" key="1">
    <source>
        <dbReference type="EMBL" id="KIP05971.1"/>
    </source>
</evidence>
<dbReference type="AlphaFoldDB" id="A0A0C3RWK1"/>
<sequence>MAFKATHHRRHPQLHDHYARADSLLIGPGGEIVAAYGAGNRIPAIPEPVTGRLVQNTQAPDAQTQAISVVEASATLMASDTNKLSGITSATAAVSSGEASSPLATTSFDCDPIGLIGHHFSTRFDYVYTIVFKFGLDFCGDLNVSSNFNPLVRHAHHYL</sequence>
<keyword evidence="2" id="KW-1185">Reference proteome</keyword>
<dbReference type="OrthoDB" id="3061923at2759"/>
<organism evidence="1 2">
    <name type="scientific">Phlebiopsis gigantea (strain 11061_1 CR5-6)</name>
    <name type="common">White-rot fungus</name>
    <name type="synonym">Peniophora gigantea</name>
    <dbReference type="NCBI Taxonomy" id="745531"/>
    <lineage>
        <taxon>Eukaryota</taxon>
        <taxon>Fungi</taxon>
        <taxon>Dikarya</taxon>
        <taxon>Basidiomycota</taxon>
        <taxon>Agaricomycotina</taxon>
        <taxon>Agaricomycetes</taxon>
        <taxon>Polyporales</taxon>
        <taxon>Phanerochaetaceae</taxon>
        <taxon>Phlebiopsis</taxon>
    </lineage>
</organism>
<reference evidence="1 2" key="1">
    <citation type="journal article" date="2014" name="PLoS Genet.">
        <title>Analysis of the Phlebiopsis gigantea genome, transcriptome and secretome provides insight into its pioneer colonization strategies of wood.</title>
        <authorList>
            <person name="Hori C."/>
            <person name="Ishida T."/>
            <person name="Igarashi K."/>
            <person name="Samejima M."/>
            <person name="Suzuki H."/>
            <person name="Master E."/>
            <person name="Ferreira P."/>
            <person name="Ruiz-Duenas F.J."/>
            <person name="Held B."/>
            <person name="Canessa P."/>
            <person name="Larrondo L.F."/>
            <person name="Schmoll M."/>
            <person name="Druzhinina I.S."/>
            <person name="Kubicek C.P."/>
            <person name="Gaskell J.A."/>
            <person name="Kersten P."/>
            <person name="St John F."/>
            <person name="Glasner J."/>
            <person name="Sabat G."/>
            <person name="Splinter BonDurant S."/>
            <person name="Syed K."/>
            <person name="Yadav J."/>
            <person name="Mgbeahuruike A.C."/>
            <person name="Kovalchuk A."/>
            <person name="Asiegbu F.O."/>
            <person name="Lackner G."/>
            <person name="Hoffmeister D."/>
            <person name="Rencoret J."/>
            <person name="Gutierrez A."/>
            <person name="Sun H."/>
            <person name="Lindquist E."/>
            <person name="Barry K."/>
            <person name="Riley R."/>
            <person name="Grigoriev I.V."/>
            <person name="Henrissat B."/>
            <person name="Kues U."/>
            <person name="Berka R.M."/>
            <person name="Martinez A.T."/>
            <person name="Covert S.F."/>
            <person name="Blanchette R.A."/>
            <person name="Cullen D."/>
        </authorList>
    </citation>
    <scope>NUCLEOTIDE SEQUENCE [LARGE SCALE GENOMIC DNA]</scope>
    <source>
        <strain evidence="1 2">11061_1 CR5-6</strain>
    </source>
</reference>
<dbReference type="EMBL" id="KN840529">
    <property type="protein sequence ID" value="KIP05971.1"/>
    <property type="molecule type" value="Genomic_DNA"/>
</dbReference>